<reference evidence="6 7" key="1">
    <citation type="submission" date="2019-03" db="EMBL/GenBank/DDBJ databases">
        <title>Sequencing the genomes of 1000 actinobacteria strains.</title>
        <authorList>
            <person name="Klenk H.-P."/>
        </authorList>
    </citation>
    <scope>NUCLEOTIDE SEQUENCE [LARGE SCALE GENOMIC DNA]</scope>
    <source>
        <strain evidence="6 7">DSM 44969</strain>
    </source>
</reference>
<keyword evidence="2 4" id="KW-0378">Hydrolase</keyword>
<name>A0A4R1HLH4_PSEEN</name>
<protein>
    <recommendedName>
        <fullName evidence="4">Carboxylic ester hydrolase</fullName>
        <ecNumber evidence="4">3.1.1.-</ecNumber>
    </recommendedName>
</protein>
<comment type="similarity">
    <text evidence="1 4">Belongs to the type-B carboxylesterase/lipase family.</text>
</comment>
<dbReference type="GO" id="GO:0004104">
    <property type="term" value="F:cholinesterase activity"/>
    <property type="evidence" value="ECO:0007669"/>
    <property type="project" value="InterPro"/>
</dbReference>
<evidence type="ECO:0000256" key="4">
    <source>
        <dbReference type="RuleBase" id="RU361235"/>
    </source>
</evidence>
<dbReference type="InterPro" id="IPR050309">
    <property type="entry name" value="Type-B_Carboxylest/Lipase"/>
</dbReference>
<organism evidence="6 7">
    <name type="scientific">Pseudonocardia endophytica</name>
    <dbReference type="NCBI Taxonomy" id="401976"/>
    <lineage>
        <taxon>Bacteria</taxon>
        <taxon>Bacillati</taxon>
        <taxon>Actinomycetota</taxon>
        <taxon>Actinomycetes</taxon>
        <taxon>Pseudonocardiales</taxon>
        <taxon>Pseudonocardiaceae</taxon>
        <taxon>Pseudonocardia</taxon>
    </lineage>
</organism>
<accession>A0A4R1HLH4</accession>
<feature type="active site" description="Charge relay system" evidence="3">
    <location>
        <position position="408"/>
    </location>
</feature>
<dbReference type="PANTHER" id="PTHR11559">
    <property type="entry name" value="CARBOXYLESTERASE"/>
    <property type="match status" value="1"/>
</dbReference>
<dbReference type="Gene3D" id="3.40.50.1820">
    <property type="entry name" value="alpha/beta hydrolase"/>
    <property type="match status" value="1"/>
</dbReference>
<dbReference type="Proteomes" id="UP000295560">
    <property type="component" value="Unassembled WGS sequence"/>
</dbReference>
<evidence type="ECO:0000259" key="5">
    <source>
        <dbReference type="Pfam" id="PF00135"/>
    </source>
</evidence>
<dbReference type="AlphaFoldDB" id="A0A4R1HLH4"/>
<dbReference type="PRINTS" id="PR00878">
    <property type="entry name" value="CHOLNESTRASE"/>
</dbReference>
<dbReference type="EC" id="3.1.1.-" evidence="4"/>
<dbReference type="InterPro" id="IPR000997">
    <property type="entry name" value="Cholinesterase"/>
</dbReference>
<dbReference type="Pfam" id="PF00135">
    <property type="entry name" value="COesterase"/>
    <property type="match status" value="2"/>
</dbReference>
<proteinExistence type="inferred from homology"/>
<dbReference type="OrthoDB" id="4308422at2"/>
<feature type="active site" description="Acyl-ester intermediate" evidence="3">
    <location>
        <position position="194"/>
    </location>
</feature>
<dbReference type="InterPro" id="IPR002018">
    <property type="entry name" value="CarbesteraseB"/>
</dbReference>
<evidence type="ECO:0000313" key="6">
    <source>
        <dbReference type="EMBL" id="TCK21951.1"/>
    </source>
</evidence>
<evidence type="ECO:0000256" key="2">
    <source>
        <dbReference type="ARBA" id="ARBA00022801"/>
    </source>
</evidence>
<keyword evidence="7" id="KW-1185">Reference proteome</keyword>
<dbReference type="InterPro" id="IPR029058">
    <property type="entry name" value="AB_hydrolase_fold"/>
</dbReference>
<dbReference type="EMBL" id="SMFZ01000002">
    <property type="protein sequence ID" value="TCK21951.1"/>
    <property type="molecule type" value="Genomic_DNA"/>
</dbReference>
<dbReference type="PROSITE" id="PS00122">
    <property type="entry name" value="CARBOXYLESTERASE_B_1"/>
    <property type="match status" value="1"/>
</dbReference>
<dbReference type="RefSeq" id="WP_132430629.1">
    <property type="nucleotide sequence ID" value="NZ_SMFZ01000002.1"/>
</dbReference>
<dbReference type="InterPro" id="IPR019826">
    <property type="entry name" value="Carboxylesterase_B_AS"/>
</dbReference>
<gene>
    <name evidence="6" type="ORF">EV378_5948</name>
</gene>
<evidence type="ECO:0000256" key="1">
    <source>
        <dbReference type="ARBA" id="ARBA00005964"/>
    </source>
</evidence>
<feature type="domain" description="Carboxylesterase type B" evidence="5">
    <location>
        <begin position="2"/>
        <end position="329"/>
    </location>
</feature>
<sequence>MDEVVRTRSGAVRGVPDAGVVAFLGVPYAAPLHGALRFQAPRPAPEWADVRDAREFGVWVPQQAIPPAVSGATTGELADLRSASGPECLTLNVWTPRSRHDAGGDGLPVLVWVHGGGFVGGSANTPGFDGTQLARAGVVLVSVNYRVGYEGFGWVRDAPWNRGVLDQLAALRWVQDNIAAFGGDPGRVTVFGQSAGATSIATLIAGGRADGVFHRGIVQSPGNVFVPPEEARAVSTMITEELGVRPAAEALAAVPAEAIHDVQWNPVAVMSADPDAWTYPNSPFGVVLDGELLDELPWRAIRRGGGRSIDLICGCTAAEARMFTANLDPADADPPGVARGVGLDPAAVDAYRHTRPGITDSDLSTLVLSDAFFRLPAHRSARAHAEAGGRTFFYEFAWVGDPVLGAYHGLDQSFVFGLPTGPLGWDLGAQPGEFDTLSAAMRSAWTQFAATGDPGWPRYRPDEWLTRIWDVPPTVGADPTAASAEIWQRHHRTTASQR</sequence>
<feature type="active site" description="Charge relay system" evidence="3">
    <location>
        <position position="319"/>
    </location>
</feature>
<feature type="domain" description="Carboxylesterase type B" evidence="5">
    <location>
        <begin position="367"/>
        <end position="456"/>
    </location>
</feature>
<dbReference type="SUPFAM" id="SSF53474">
    <property type="entry name" value="alpha/beta-Hydrolases"/>
    <property type="match status" value="1"/>
</dbReference>
<evidence type="ECO:0000313" key="7">
    <source>
        <dbReference type="Proteomes" id="UP000295560"/>
    </source>
</evidence>
<evidence type="ECO:0000256" key="3">
    <source>
        <dbReference type="PIRSR" id="PIRSR600997-1"/>
    </source>
</evidence>
<comment type="caution">
    <text evidence="6">The sequence shown here is derived from an EMBL/GenBank/DDBJ whole genome shotgun (WGS) entry which is preliminary data.</text>
</comment>